<feature type="domain" description="Flagellar assembly protein T N-terminal" evidence="3">
    <location>
        <begin position="40"/>
        <end position="125"/>
    </location>
</feature>
<dbReference type="InterPro" id="IPR032386">
    <property type="entry name" value="FlgT_M"/>
</dbReference>
<dbReference type="Pfam" id="PF16539">
    <property type="entry name" value="FlgT_M"/>
    <property type="match status" value="1"/>
</dbReference>
<evidence type="ECO:0000259" key="1">
    <source>
        <dbReference type="Pfam" id="PF16538"/>
    </source>
</evidence>
<dbReference type="Gene3D" id="2.40.10.410">
    <property type="entry name" value="FlgT, C-terminal domain"/>
    <property type="match status" value="1"/>
</dbReference>
<keyword evidence="4" id="KW-0966">Cell projection</keyword>
<keyword evidence="4" id="KW-0969">Cilium</keyword>
<dbReference type="InterPro" id="IPR038165">
    <property type="entry name" value="FlgT_C_sf"/>
</dbReference>
<keyword evidence="5" id="KW-1185">Reference proteome</keyword>
<dbReference type="InterPro" id="IPR032370">
    <property type="entry name" value="FlgT_N"/>
</dbReference>
<name>A0ABW0RPU4_9GAMM</name>
<sequence length="416" mass="44513">MSVAIFRRLALAGHPGLVVLMALAFVLVTILGARPAGAVVLEGVGHASIINGDVDAAREKAREAALRDLALQYEASVSTRDTMENGVITHSRMELAASAQARQVRIVDEQRSGNLLRVTVRADVSAQQSSCQASDALHLRKRVAIAGFPILRPDQARVGQIGDAGENLPQQIQARLRSRGNLQILSASTSSLFGDAINAPTVQLNNNQLTNVLRLAREMGAQFVVTGVIRDLGIADPAAWNTSLWAGFKRGIGATDRSRRFAVDLMVFDGFSGSPVYQERFSATGDWDAEPGSSVGFGSAGFQKTAYGQAVAGIVDRMASAVDEALACQPFMTRIARVDGRTVTLDSGATAGLRPGDELHLYRSARHWTTLDGTPELTDAGLTVTLNNVHPDFSSGRMSQDGREVNIQRDDLAIVW</sequence>
<dbReference type="InterPro" id="IPR038180">
    <property type="entry name" value="FlgT_N_sf"/>
</dbReference>
<proteinExistence type="predicted"/>
<feature type="domain" description="Flagellar assembly protein T C-terminal" evidence="1">
    <location>
        <begin position="340"/>
        <end position="414"/>
    </location>
</feature>
<dbReference type="Gene3D" id="3.40.50.10610">
    <property type="entry name" value="ABC-type transport auxiliary lipoprotein component"/>
    <property type="match status" value="1"/>
</dbReference>
<keyword evidence="4" id="KW-0282">Flagellum</keyword>
<dbReference type="EMBL" id="JBHSNL010000001">
    <property type="protein sequence ID" value="MFC5544927.1"/>
    <property type="molecule type" value="Genomic_DNA"/>
</dbReference>
<evidence type="ECO:0000313" key="5">
    <source>
        <dbReference type="Proteomes" id="UP001596055"/>
    </source>
</evidence>
<dbReference type="Proteomes" id="UP001596055">
    <property type="component" value="Unassembled WGS sequence"/>
</dbReference>
<protein>
    <submittedName>
        <fullName evidence="4">Flagellar assembly protein T N-terminal domain-containing protein</fullName>
    </submittedName>
</protein>
<dbReference type="RefSeq" id="WP_248153595.1">
    <property type="nucleotide sequence ID" value="NZ_JAKZAJ010000001.1"/>
</dbReference>
<comment type="caution">
    <text evidence="4">The sequence shown here is derived from an EMBL/GenBank/DDBJ whole genome shotgun (WGS) entry which is preliminary data.</text>
</comment>
<dbReference type="Pfam" id="PF16538">
    <property type="entry name" value="FlgT_C"/>
    <property type="match status" value="1"/>
</dbReference>
<accession>A0ABW0RPU4</accession>
<dbReference type="Gene3D" id="3.30.1660.40">
    <property type="entry name" value="FlgT, N-terminal domain"/>
    <property type="match status" value="1"/>
</dbReference>
<gene>
    <name evidence="4" type="ORF">ACFPQA_07680</name>
</gene>
<reference evidence="5" key="1">
    <citation type="journal article" date="2019" name="Int. J. Syst. Evol. Microbiol.">
        <title>The Global Catalogue of Microorganisms (GCM) 10K type strain sequencing project: providing services to taxonomists for standard genome sequencing and annotation.</title>
        <authorList>
            <consortium name="The Broad Institute Genomics Platform"/>
            <consortium name="The Broad Institute Genome Sequencing Center for Infectious Disease"/>
            <person name="Wu L."/>
            <person name="Ma J."/>
        </authorList>
    </citation>
    <scope>NUCLEOTIDE SEQUENCE [LARGE SCALE GENOMIC DNA]</scope>
    <source>
        <strain evidence="5">CGMCC 4.1799</strain>
    </source>
</reference>
<feature type="domain" description="Flagellar assembly protein T middle" evidence="2">
    <location>
        <begin position="136"/>
        <end position="296"/>
    </location>
</feature>
<dbReference type="InterPro" id="IPR032388">
    <property type="entry name" value="FlgT_C"/>
</dbReference>
<evidence type="ECO:0000259" key="3">
    <source>
        <dbReference type="Pfam" id="PF16548"/>
    </source>
</evidence>
<organism evidence="4 5">
    <name type="scientific">Marinobacter koreensis</name>
    <dbReference type="NCBI Taxonomy" id="335974"/>
    <lineage>
        <taxon>Bacteria</taxon>
        <taxon>Pseudomonadati</taxon>
        <taxon>Pseudomonadota</taxon>
        <taxon>Gammaproteobacteria</taxon>
        <taxon>Pseudomonadales</taxon>
        <taxon>Marinobacteraceae</taxon>
        <taxon>Marinobacter</taxon>
    </lineage>
</organism>
<evidence type="ECO:0000313" key="4">
    <source>
        <dbReference type="EMBL" id="MFC5544927.1"/>
    </source>
</evidence>
<evidence type="ECO:0000259" key="2">
    <source>
        <dbReference type="Pfam" id="PF16539"/>
    </source>
</evidence>
<dbReference type="Pfam" id="PF16548">
    <property type="entry name" value="FlgT_N"/>
    <property type="match status" value="1"/>
</dbReference>